<dbReference type="EMBL" id="MJAT01000001">
    <property type="protein sequence ID" value="OEH86960.1"/>
    <property type="molecule type" value="Genomic_DNA"/>
</dbReference>
<dbReference type="STRING" id="1390249.BHU72_01500"/>
<keyword evidence="1" id="KW-1133">Transmembrane helix</keyword>
<organism evidence="2 3">
    <name type="scientific">Desulfuribacillus stibiiarsenatis</name>
    <dbReference type="NCBI Taxonomy" id="1390249"/>
    <lineage>
        <taxon>Bacteria</taxon>
        <taxon>Bacillati</taxon>
        <taxon>Bacillota</taxon>
        <taxon>Desulfuribacillia</taxon>
        <taxon>Desulfuribacillales</taxon>
        <taxon>Desulfuribacillaceae</taxon>
        <taxon>Desulfuribacillus</taxon>
    </lineage>
</organism>
<protein>
    <submittedName>
        <fullName evidence="2">Uncharacterized protein</fullName>
    </submittedName>
</protein>
<comment type="caution">
    <text evidence="2">The sequence shown here is derived from an EMBL/GenBank/DDBJ whole genome shotgun (WGS) entry which is preliminary data.</text>
</comment>
<reference evidence="2 3" key="1">
    <citation type="submission" date="2016-09" db="EMBL/GenBank/DDBJ databases">
        <title>Desulfuribacillus arsenicus sp. nov., an obligately anaerobic, dissimilatory arsenic- and antimonate-reducing bacterium isolated from anoxic sediments.</title>
        <authorList>
            <person name="Abin C.A."/>
            <person name="Hollibaugh J.T."/>
        </authorList>
    </citation>
    <scope>NUCLEOTIDE SEQUENCE [LARGE SCALE GENOMIC DNA]</scope>
    <source>
        <strain evidence="2 3">MLFW-2</strain>
    </source>
</reference>
<dbReference type="AlphaFoldDB" id="A0A1E5L9Z9"/>
<feature type="transmembrane region" description="Helical" evidence="1">
    <location>
        <begin position="12"/>
        <end position="29"/>
    </location>
</feature>
<dbReference type="RefSeq" id="WP_069700838.1">
    <property type="nucleotide sequence ID" value="NZ_MJAT01000001.1"/>
</dbReference>
<dbReference type="Proteomes" id="UP000095255">
    <property type="component" value="Unassembled WGS sequence"/>
</dbReference>
<sequence length="70" mass="8229">MRKTRRQFIQIGAFMTCVSFLGTPFYTYIKKQFEISAEISFIKTPMMHGNTLSTYISENGTMHYKSIYEL</sequence>
<proteinExistence type="predicted"/>
<accession>A0A1E5L9Z9</accession>
<evidence type="ECO:0000256" key="1">
    <source>
        <dbReference type="SAM" id="Phobius"/>
    </source>
</evidence>
<keyword evidence="3" id="KW-1185">Reference proteome</keyword>
<evidence type="ECO:0000313" key="3">
    <source>
        <dbReference type="Proteomes" id="UP000095255"/>
    </source>
</evidence>
<keyword evidence="1" id="KW-0472">Membrane</keyword>
<keyword evidence="1" id="KW-0812">Transmembrane</keyword>
<name>A0A1E5L9Z9_9FIRM</name>
<gene>
    <name evidence="2" type="ORF">BHU72_01500</name>
</gene>
<evidence type="ECO:0000313" key="2">
    <source>
        <dbReference type="EMBL" id="OEH86960.1"/>
    </source>
</evidence>